<dbReference type="STRING" id="1330018.A0A167K9J5"/>
<reference evidence="2 3" key="1">
    <citation type="journal article" date="2016" name="Mol. Biol. Evol.">
        <title>Comparative Genomics of Early-Diverging Mushroom-Forming Fungi Provides Insights into the Origins of Lignocellulose Decay Capabilities.</title>
        <authorList>
            <person name="Nagy L.G."/>
            <person name="Riley R."/>
            <person name="Tritt A."/>
            <person name="Adam C."/>
            <person name="Daum C."/>
            <person name="Floudas D."/>
            <person name="Sun H."/>
            <person name="Yadav J.S."/>
            <person name="Pangilinan J."/>
            <person name="Larsson K.H."/>
            <person name="Matsuura K."/>
            <person name="Barry K."/>
            <person name="Labutti K."/>
            <person name="Kuo R."/>
            <person name="Ohm R.A."/>
            <person name="Bhattacharya S.S."/>
            <person name="Shirouzu T."/>
            <person name="Yoshinaga Y."/>
            <person name="Martin F.M."/>
            <person name="Grigoriev I.V."/>
            <person name="Hibbett D.S."/>
        </authorList>
    </citation>
    <scope>NUCLEOTIDE SEQUENCE [LARGE SCALE GENOMIC DNA]</scope>
    <source>
        <strain evidence="2 3">TUFC12733</strain>
    </source>
</reference>
<protein>
    <submittedName>
        <fullName evidence="2">Uncharacterized protein</fullName>
    </submittedName>
</protein>
<evidence type="ECO:0000256" key="1">
    <source>
        <dbReference type="SAM" id="MobiDB-lite"/>
    </source>
</evidence>
<keyword evidence="3" id="KW-1185">Reference proteome</keyword>
<feature type="compositionally biased region" description="Pro residues" evidence="1">
    <location>
        <begin position="382"/>
        <end position="392"/>
    </location>
</feature>
<feature type="compositionally biased region" description="Low complexity" evidence="1">
    <location>
        <begin position="251"/>
        <end position="266"/>
    </location>
</feature>
<dbReference type="EMBL" id="KV417295">
    <property type="protein sequence ID" value="KZO94416.1"/>
    <property type="molecule type" value="Genomic_DNA"/>
</dbReference>
<dbReference type="AlphaFoldDB" id="A0A167K9J5"/>
<feature type="region of interest" description="Disordered" evidence="1">
    <location>
        <begin position="248"/>
        <end position="267"/>
    </location>
</feature>
<feature type="region of interest" description="Disordered" evidence="1">
    <location>
        <begin position="300"/>
        <end position="335"/>
    </location>
</feature>
<evidence type="ECO:0000313" key="2">
    <source>
        <dbReference type="EMBL" id="KZO94416.1"/>
    </source>
</evidence>
<gene>
    <name evidence="2" type="ORF">CALVIDRAFT_565768</name>
</gene>
<evidence type="ECO:0000313" key="3">
    <source>
        <dbReference type="Proteomes" id="UP000076738"/>
    </source>
</evidence>
<feature type="region of interest" description="Disordered" evidence="1">
    <location>
        <begin position="85"/>
        <end position="125"/>
    </location>
</feature>
<feature type="region of interest" description="Disordered" evidence="1">
    <location>
        <begin position="368"/>
        <end position="407"/>
    </location>
</feature>
<name>A0A167K9J5_CALVF</name>
<organism evidence="2 3">
    <name type="scientific">Calocera viscosa (strain TUFC12733)</name>
    <dbReference type="NCBI Taxonomy" id="1330018"/>
    <lineage>
        <taxon>Eukaryota</taxon>
        <taxon>Fungi</taxon>
        <taxon>Dikarya</taxon>
        <taxon>Basidiomycota</taxon>
        <taxon>Agaricomycotina</taxon>
        <taxon>Dacrymycetes</taxon>
        <taxon>Dacrymycetales</taxon>
        <taxon>Dacrymycetaceae</taxon>
        <taxon>Calocera</taxon>
    </lineage>
</organism>
<proteinExistence type="predicted"/>
<accession>A0A167K9J5</accession>
<dbReference type="Proteomes" id="UP000076738">
    <property type="component" value="Unassembled WGS sequence"/>
</dbReference>
<sequence>MTTTTTTTAVLIAERTLRTSLSPLSGPEAISDTLDAQRGELIASNPLLNVCFLRPPLTSYKLLPVTSLKLSTNLLVSTKPKMAACATDDPDSESTVQIDNRAGSDGVGLGADSTPSRRASPEQANDVVARGMQKNVGFGRYNNTTHLGLRLRKTLVAATATTPSTELAAHASTVDTPLRLRESPIADTAITTSTSASSAGVNVLGWSNNEAQHSDEAPCLRGSDPAACPRCRTVFDIALNSNSAVLSECQPSSTAPSTPSTHTSYSGNTAAAVPECAVVSVAAPGPPLASSREQELVNGHANTIPASPPPSYSIVLETSRTNPSRTNPSRTNPSCTNFLVEDHSYPVDGDALPSYVRWEDIPPIYATLRGPSQPCMTSRTPSPSPPPSPSPKPSRISKRIPFSERYNLDPEAMEAAARAKARKTVDAELAALGIPRASSRAGCRVPSTV</sequence>
<feature type="compositionally biased region" description="Polar residues" evidence="1">
    <location>
        <begin position="316"/>
        <end position="335"/>
    </location>
</feature>